<evidence type="ECO:0000313" key="3">
    <source>
        <dbReference type="Proteomes" id="UP000016491"/>
    </source>
</evidence>
<comment type="caution">
    <text evidence="2">The sequence shown here is derived from an EMBL/GenBank/DDBJ whole genome shotgun (WGS) entry which is preliminary data.</text>
</comment>
<protein>
    <recommendedName>
        <fullName evidence="4">Amidohydrolase-related domain-containing protein</fullName>
    </recommendedName>
</protein>
<keyword evidence="1" id="KW-0472">Membrane</keyword>
<evidence type="ECO:0008006" key="4">
    <source>
        <dbReference type="Google" id="ProtNLM"/>
    </source>
</evidence>
<dbReference type="InterPro" id="IPR046249">
    <property type="entry name" value="DUF6282"/>
</dbReference>
<dbReference type="AlphaFoldDB" id="A0ABC9TY03"/>
<feature type="transmembrane region" description="Helical" evidence="1">
    <location>
        <begin position="12"/>
        <end position="30"/>
    </location>
</feature>
<dbReference type="SUPFAM" id="SSF51556">
    <property type="entry name" value="Metallo-dependent hydrolases"/>
    <property type="match status" value="1"/>
</dbReference>
<sequence length="325" mass="35983">MKIQYLLFLLKVLLYPYLKNGIFILIGGFMKQMHFISESYRQIAKELIKGGYDLHTHTEPSAFHRALDDFDLVREAGEAGMAGVLIKAHYGCTAARAALVNLHSNSAAKAFGGLALNQPVGGLNPYAVENSLKMGAVIIWMPTRDSENCLKFGDMPGDFFQRPGISIFNENRELKKEIFEIFDIIKKYGACLATGHLDTKEAYLLCKTGRKHGVNMILTHPEWNRTKSSGAIQKELADTGVLIEKNWLNIAEGSVSAEEMASNIRNSGVNHVYLSTDRGQAGFEHPVEGMLCFIETLLAQGFSEKEIKTMLCTVPGFIVSRNTTG</sequence>
<dbReference type="Proteomes" id="UP000016491">
    <property type="component" value="Unassembled WGS sequence"/>
</dbReference>
<reference evidence="2 3" key="1">
    <citation type="submission" date="2013-07" db="EMBL/GenBank/DDBJ databases">
        <authorList>
            <person name="Weinstock G."/>
            <person name="Sodergren E."/>
            <person name="Wylie T."/>
            <person name="Fulton L."/>
            <person name="Fulton R."/>
            <person name="Fronick C."/>
            <person name="O'Laughlin M."/>
            <person name="Godfrey J."/>
            <person name="Miner T."/>
            <person name="Herter B."/>
            <person name="Appelbaum E."/>
            <person name="Cordes M."/>
            <person name="Lek S."/>
            <person name="Wollam A."/>
            <person name="Pepin K.H."/>
            <person name="Palsikar V.B."/>
            <person name="Mitreva M."/>
            <person name="Wilson R.K."/>
        </authorList>
    </citation>
    <scope>NUCLEOTIDE SEQUENCE [LARGE SCALE GENOMIC DNA]</scope>
    <source>
        <strain evidence="2 3">ATCC 14940</strain>
    </source>
</reference>
<dbReference type="InterPro" id="IPR032466">
    <property type="entry name" value="Metal_Hydrolase"/>
</dbReference>
<keyword evidence="1" id="KW-0812">Transmembrane</keyword>
<accession>A0ABC9TY03</accession>
<name>A0ABC9TY03_CLOSY</name>
<evidence type="ECO:0000313" key="2">
    <source>
        <dbReference type="EMBL" id="ERI76947.1"/>
    </source>
</evidence>
<organism evidence="2 3">
    <name type="scientific">[Clostridium] symbiosum ATCC 14940</name>
    <dbReference type="NCBI Taxonomy" id="411472"/>
    <lineage>
        <taxon>Bacteria</taxon>
        <taxon>Bacillati</taxon>
        <taxon>Bacillota</taxon>
        <taxon>Clostridia</taxon>
        <taxon>Lachnospirales</taxon>
        <taxon>Lachnospiraceae</taxon>
        <taxon>Otoolea</taxon>
    </lineage>
</organism>
<evidence type="ECO:0000256" key="1">
    <source>
        <dbReference type="SAM" id="Phobius"/>
    </source>
</evidence>
<dbReference type="Pfam" id="PF19799">
    <property type="entry name" value="DUF6282"/>
    <property type="match status" value="1"/>
</dbReference>
<keyword evidence="1" id="KW-1133">Transmembrane helix</keyword>
<proteinExistence type="predicted"/>
<dbReference type="EMBL" id="AWSU01000177">
    <property type="protein sequence ID" value="ERI76947.1"/>
    <property type="molecule type" value="Genomic_DNA"/>
</dbReference>
<gene>
    <name evidence="2" type="ORF">CLOSYM_02313</name>
</gene>